<accession>A0A225E3N9</accession>
<dbReference type="AlphaFoldDB" id="A0A225E3N9"/>
<name>A0A225E3N9_9BACT</name>
<evidence type="ECO:0000313" key="1">
    <source>
        <dbReference type="EMBL" id="OWK45408.1"/>
    </source>
</evidence>
<proteinExistence type="predicted"/>
<reference evidence="2" key="1">
    <citation type="submission" date="2017-06" db="EMBL/GenBank/DDBJ databases">
        <title>Genome analysis of Fimbriiglobus ruber SP5, the first member of the order Planctomycetales with confirmed chitinolytic capability.</title>
        <authorList>
            <person name="Ravin N.V."/>
            <person name="Rakitin A.L."/>
            <person name="Ivanova A.A."/>
            <person name="Beletsky A.V."/>
            <person name="Kulichevskaya I.S."/>
            <person name="Mardanov A.V."/>
            <person name="Dedysh S.N."/>
        </authorList>
    </citation>
    <scope>NUCLEOTIDE SEQUENCE [LARGE SCALE GENOMIC DNA]</scope>
    <source>
        <strain evidence="2">SP5</strain>
    </source>
</reference>
<sequence length="77" mass="8902">MAMKVRFYRELWDHPTTRCPAIYRNDVVEQEAYTVLFHPGEDLPGFNGCRLALGQIEPCERYLRVVYLDVAPDPAGM</sequence>
<evidence type="ECO:0000313" key="2">
    <source>
        <dbReference type="Proteomes" id="UP000214646"/>
    </source>
</evidence>
<gene>
    <name evidence="1" type="ORF">FRUB_01739</name>
</gene>
<protein>
    <submittedName>
        <fullName evidence="1">Uncharacterized protein</fullName>
    </submittedName>
</protein>
<keyword evidence="2" id="KW-1185">Reference proteome</keyword>
<dbReference type="RefSeq" id="WP_088253142.1">
    <property type="nucleotide sequence ID" value="NZ_NIDE01000002.1"/>
</dbReference>
<dbReference type="EMBL" id="NIDE01000002">
    <property type="protein sequence ID" value="OWK45408.1"/>
    <property type="molecule type" value="Genomic_DNA"/>
</dbReference>
<organism evidence="1 2">
    <name type="scientific">Fimbriiglobus ruber</name>
    <dbReference type="NCBI Taxonomy" id="1908690"/>
    <lineage>
        <taxon>Bacteria</taxon>
        <taxon>Pseudomonadati</taxon>
        <taxon>Planctomycetota</taxon>
        <taxon>Planctomycetia</taxon>
        <taxon>Gemmatales</taxon>
        <taxon>Gemmataceae</taxon>
        <taxon>Fimbriiglobus</taxon>
    </lineage>
</organism>
<comment type="caution">
    <text evidence="1">The sequence shown here is derived from an EMBL/GenBank/DDBJ whole genome shotgun (WGS) entry which is preliminary data.</text>
</comment>
<dbReference type="Proteomes" id="UP000214646">
    <property type="component" value="Unassembled WGS sequence"/>
</dbReference>